<organism evidence="2 3">
    <name type="scientific">Deinococcus radiopugnans ATCC 19172</name>
    <dbReference type="NCBI Taxonomy" id="585398"/>
    <lineage>
        <taxon>Bacteria</taxon>
        <taxon>Thermotogati</taxon>
        <taxon>Deinococcota</taxon>
        <taxon>Deinococci</taxon>
        <taxon>Deinococcales</taxon>
        <taxon>Deinococcaceae</taxon>
        <taxon>Deinococcus</taxon>
    </lineage>
</organism>
<comment type="caution">
    <text evidence="2">The sequence shown here is derived from an EMBL/GenBank/DDBJ whole genome shotgun (WGS) entry which is preliminary data.</text>
</comment>
<dbReference type="AlphaFoldDB" id="A0A5C4Y7S8"/>
<evidence type="ECO:0000313" key="3">
    <source>
        <dbReference type="Proteomes" id="UP000313988"/>
    </source>
</evidence>
<dbReference type="RefSeq" id="WP_139401505.1">
    <property type="nucleotide sequence ID" value="NZ_JACHEW010000009.1"/>
</dbReference>
<sequence length="118" mass="12896">MDRGLEIEPEEQSAEWNRHFDFAGVHSSSVADWVDGFLRGPGGNLALADGLRLAPRRWEGPLWLPLTALTRCCGPEEQMEYVVEADSWERRLAGLAAHLASGGTLPPLSPSAARKGCR</sequence>
<accession>A0A5C4Y7S8</accession>
<dbReference type="EMBL" id="JACHEW010000009">
    <property type="protein sequence ID" value="MBB6016841.1"/>
    <property type="molecule type" value="Genomic_DNA"/>
</dbReference>
<evidence type="ECO:0000313" key="4">
    <source>
        <dbReference type="Proteomes" id="UP000629870"/>
    </source>
</evidence>
<name>A0A5C4Y7S8_9DEIO</name>
<dbReference type="Proteomes" id="UP000313988">
    <property type="component" value="Unassembled WGS sequence"/>
</dbReference>
<dbReference type="EMBL" id="VDMO01000005">
    <property type="protein sequence ID" value="TNM71875.1"/>
    <property type="molecule type" value="Genomic_DNA"/>
</dbReference>
<dbReference type="Proteomes" id="UP000629870">
    <property type="component" value="Unassembled WGS sequence"/>
</dbReference>
<evidence type="ECO:0000313" key="2">
    <source>
        <dbReference type="EMBL" id="TNM71875.1"/>
    </source>
</evidence>
<proteinExistence type="predicted"/>
<reference evidence="2 3" key="1">
    <citation type="submission" date="2019-06" db="EMBL/GenBank/DDBJ databases">
        <title>Genome sequence of Deinococcus radiopugnans ATCC 19172.</title>
        <authorList>
            <person name="Maclea K.S."/>
            <person name="Maynard C.R."/>
        </authorList>
    </citation>
    <scope>NUCLEOTIDE SEQUENCE [LARGE SCALE GENOMIC DNA]</scope>
    <source>
        <strain evidence="2 3">ATCC 19172</strain>
    </source>
</reference>
<evidence type="ECO:0000313" key="1">
    <source>
        <dbReference type="EMBL" id="MBB6016841.1"/>
    </source>
</evidence>
<protein>
    <submittedName>
        <fullName evidence="2">Uncharacterized protein</fullName>
    </submittedName>
</protein>
<dbReference type="OrthoDB" id="2650331at2"/>
<keyword evidence="4" id="KW-1185">Reference proteome</keyword>
<reference evidence="1 4" key="2">
    <citation type="submission" date="2020-08" db="EMBL/GenBank/DDBJ databases">
        <title>Genomic Encyclopedia of Type Strains, Phase IV (KMG-IV): sequencing the most valuable type-strain genomes for metagenomic binning, comparative biology and taxonomic classification.</title>
        <authorList>
            <person name="Goeker M."/>
        </authorList>
    </citation>
    <scope>NUCLEOTIDE SEQUENCE [LARGE SCALE GENOMIC DNA]</scope>
    <source>
        <strain evidence="1 4">DSM 12027</strain>
    </source>
</reference>
<gene>
    <name evidence="2" type="ORF">FHR04_05760</name>
    <name evidence="1" type="ORF">HNQ04_002096</name>
</gene>